<keyword evidence="2" id="KW-1185">Reference proteome</keyword>
<dbReference type="EMBL" id="JAUSYP010000001">
    <property type="protein sequence ID" value="MDQ0748646.1"/>
    <property type="molecule type" value="Genomic_DNA"/>
</dbReference>
<accession>A0ABU0QMR4</accession>
<reference evidence="1 2" key="1">
    <citation type="submission" date="2023-07" db="EMBL/GenBank/DDBJ databases">
        <title>Comparative genomics of wheat-associated soil bacteria to identify genetic determinants of phenazine resistance.</title>
        <authorList>
            <person name="Mouncey N."/>
        </authorList>
    </citation>
    <scope>NUCLEOTIDE SEQUENCE [LARGE SCALE GENOMIC DNA]</scope>
    <source>
        <strain evidence="1 2">B3I12</strain>
    </source>
</reference>
<evidence type="ECO:0000313" key="1">
    <source>
        <dbReference type="EMBL" id="MDQ0748646.1"/>
    </source>
</evidence>
<gene>
    <name evidence="1" type="ORF">QF034_002877</name>
</gene>
<comment type="caution">
    <text evidence="1">The sequence shown here is derived from an EMBL/GenBank/DDBJ whole genome shotgun (WGS) entry which is preliminary data.</text>
</comment>
<name>A0ABU0QMR4_9ACTN</name>
<proteinExistence type="predicted"/>
<protein>
    <submittedName>
        <fullName evidence="1">Uncharacterized protein</fullName>
    </submittedName>
</protein>
<organism evidence="1 2">
    <name type="scientific">Streptomyces africanus</name>
    <dbReference type="NCBI Taxonomy" id="231024"/>
    <lineage>
        <taxon>Bacteria</taxon>
        <taxon>Bacillati</taxon>
        <taxon>Actinomycetota</taxon>
        <taxon>Actinomycetes</taxon>
        <taxon>Kitasatosporales</taxon>
        <taxon>Streptomycetaceae</taxon>
        <taxon>Streptomyces</taxon>
    </lineage>
</organism>
<dbReference type="Proteomes" id="UP001232755">
    <property type="component" value="Unassembled WGS sequence"/>
</dbReference>
<sequence length="87" mass="9941">MLWHLKKCSRNRSGLALRKTHAVGRNPVSYMLDYRAGPGSRTDFPRCTRCEKLLIVEFPMAMPPIHATPINLPSNEGEVEFQPVEYI</sequence>
<evidence type="ECO:0000313" key="2">
    <source>
        <dbReference type="Proteomes" id="UP001232755"/>
    </source>
</evidence>